<keyword evidence="4" id="KW-0788">Thiol protease</keyword>
<organism evidence="8 9">
    <name type="scientific">Alkaliphilus serpentinus</name>
    <dbReference type="NCBI Taxonomy" id="1482731"/>
    <lineage>
        <taxon>Bacteria</taxon>
        <taxon>Bacillati</taxon>
        <taxon>Bacillota</taxon>
        <taxon>Clostridia</taxon>
        <taxon>Peptostreptococcales</taxon>
        <taxon>Natronincolaceae</taxon>
        <taxon>Alkaliphilus</taxon>
    </lineage>
</organism>
<dbReference type="SMART" id="SM00287">
    <property type="entry name" value="SH3b"/>
    <property type="match status" value="1"/>
</dbReference>
<dbReference type="InterPro" id="IPR000064">
    <property type="entry name" value="NLP_P60_dom"/>
</dbReference>
<dbReference type="Pfam" id="PF00877">
    <property type="entry name" value="NLPC_P60"/>
    <property type="match status" value="1"/>
</dbReference>
<dbReference type="RefSeq" id="WP_151865188.1">
    <property type="nucleotide sequence ID" value="NZ_WBZB01000013.1"/>
</dbReference>
<reference evidence="8 9" key="1">
    <citation type="submission" date="2019-10" db="EMBL/GenBank/DDBJ databases">
        <title>Alkaliphilus serpentinus sp. nov. and Alkaliphilus pronyensis sp. nov., two novel anaerobic alkaliphilic species isolated from the serpentinized-hosted hydrothermal field of the Prony Bay (New Caledonia).</title>
        <authorList>
            <person name="Postec A."/>
        </authorList>
    </citation>
    <scope>NUCLEOTIDE SEQUENCE [LARGE SCALE GENOMIC DNA]</scope>
    <source>
        <strain evidence="8 9">LacT</strain>
    </source>
</reference>
<dbReference type="Proteomes" id="UP000465601">
    <property type="component" value="Unassembled WGS sequence"/>
</dbReference>
<dbReference type="InterPro" id="IPR003646">
    <property type="entry name" value="SH3-like_bac-type"/>
</dbReference>
<dbReference type="PROSITE" id="PS51935">
    <property type="entry name" value="NLPC_P60"/>
    <property type="match status" value="1"/>
</dbReference>
<dbReference type="SUPFAM" id="SSF54001">
    <property type="entry name" value="Cysteine proteinases"/>
    <property type="match status" value="1"/>
</dbReference>
<accession>A0A833MA45</accession>
<dbReference type="AlphaFoldDB" id="A0A833MA45"/>
<protein>
    <submittedName>
        <fullName evidence="8">SH3 domain-containing protein</fullName>
    </submittedName>
</protein>
<dbReference type="InterPro" id="IPR038765">
    <property type="entry name" value="Papain-like_cys_pep_sf"/>
</dbReference>
<dbReference type="PANTHER" id="PTHR47053">
    <property type="entry name" value="MUREIN DD-ENDOPEPTIDASE MEPH-RELATED"/>
    <property type="match status" value="1"/>
</dbReference>
<evidence type="ECO:0000256" key="4">
    <source>
        <dbReference type="ARBA" id="ARBA00022807"/>
    </source>
</evidence>
<sequence length="347" mass="39312">MKKTVFVISMVVTIILSSCMIAFADEGIILEDTLVNEETFYEGEKVTIFAENTDTYIIRIYDGEYSIDKKRILKITEDTIKHKVTVNVLNLREDAGTNYPIIRTLSKDMILIELERTEDWTKIDYEGEVGWVHNDFIEELEYIVVGKLKECTSLDAGDLSYKLEEGDTVQIVGYRAGHYEIQINDDQLYIRKEFIDIVQDEDPSAGIVSLKNYPYATRGGGRDNIILELAKKEIGKPYKWASAGPNAFDCSGFVYYVFSQLEIKLPRSSSEQATIGTAIEKKDLKMGDLVFFDTSRNRNGGVSHVGIYIGDGSFIHAESGSNGKVEIATMNSGYYYNRYLKARRITD</sequence>
<feature type="signal peptide" evidence="5">
    <location>
        <begin position="1"/>
        <end position="24"/>
    </location>
</feature>
<dbReference type="PANTHER" id="PTHR47053:SF1">
    <property type="entry name" value="MUREIN DD-ENDOPEPTIDASE MEPH-RELATED"/>
    <property type="match status" value="1"/>
</dbReference>
<evidence type="ECO:0000313" key="9">
    <source>
        <dbReference type="Proteomes" id="UP000465601"/>
    </source>
</evidence>
<dbReference type="GO" id="GO:0006508">
    <property type="term" value="P:proteolysis"/>
    <property type="evidence" value="ECO:0007669"/>
    <property type="project" value="UniProtKB-KW"/>
</dbReference>
<evidence type="ECO:0000256" key="1">
    <source>
        <dbReference type="ARBA" id="ARBA00007074"/>
    </source>
</evidence>
<proteinExistence type="inferred from homology"/>
<keyword evidence="9" id="KW-1185">Reference proteome</keyword>
<name>A0A833MA45_9FIRM</name>
<dbReference type="Gene3D" id="2.30.30.40">
    <property type="entry name" value="SH3 Domains"/>
    <property type="match status" value="1"/>
</dbReference>
<dbReference type="OrthoDB" id="9808890at2"/>
<feature type="domain" description="SH3b" evidence="6">
    <location>
        <begin position="79"/>
        <end position="141"/>
    </location>
</feature>
<dbReference type="Gene3D" id="3.90.1720.10">
    <property type="entry name" value="endopeptidase domain like (from Nostoc punctiforme)"/>
    <property type="match status" value="1"/>
</dbReference>
<dbReference type="PROSITE" id="PS51257">
    <property type="entry name" value="PROKAR_LIPOPROTEIN"/>
    <property type="match status" value="1"/>
</dbReference>
<dbReference type="EMBL" id="WBZB01000013">
    <property type="protein sequence ID" value="KAB3531460.1"/>
    <property type="molecule type" value="Genomic_DNA"/>
</dbReference>
<evidence type="ECO:0000256" key="5">
    <source>
        <dbReference type="SAM" id="SignalP"/>
    </source>
</evidence>
<keyword evidence="5" id="KW-0732">Signal</keyword>
<comment type="caution">
    <text evidence="8">The sequence shown here is derived from an EMBL/GenBank/DDBJ whole genome shotgun (WGS) entry which is preliminary data.</text>
</comment>
<keyword evidence="3" id="KW-0378">Hydrolase</keyword>
<gene>
    <name evidence="8" type="ORF">F8153_04585</name>
</gene>
<dbReference type="Pfam" id="PF08239">
    <property type="entry name" value="SH3_3"/>
    <property type="match status" value="1"/>
</dbReference>
<evidence type="ECO:0000256" key="2">
    <source>
        <dbReference type="ARBA" id="ARBA00022670"/>
    </source>
</evidence>
<evidence type="ECO:0000259" key="6">
    <source>
        <dbReference type="PROSITE" id="PS51781"/>
    </source>
</evidence>
<evidence type="ECO:0000313" key="8">
    <source>
        <dbReference type="EMBL" id="KAB3531460.1"/>
    </source>
</evidence>
<keyword evidence="2" id="KW-0645">Protease</keyword>
<dbReference type="InterPro" id="IPR051202">
    <property type="entry name" value="Peptidase_C40"/>
</dbReference>
<dbReference type="PROSITE" id="PS51781">
    <property type="entry name" value="SH3B"/>
    <property type="match status" value="1"/>
</dbReference>
<comment type="similarity">
    <text evidence="1">Belongs to the peptidase C40 family.</text>
</comment>
<evidence type="ECO:0000259" key="7">
    <source>
        <dbReference type="PROSITE" id="PS51935"/>
    </source>
</evidence>
<evidence type="ECO:0000256" key="3">
    <source>
        <dbReference type="ARBA" id="ARBA00022801"/>
    </source>
</evidence>
<dbReference type="GO" id="GO:0008234">
    <property type="term" value="F:cysteine-type peptidase activity"/>
    <property type="evidence" value="ECO:0007669"/>
    <property type="project" value="UniProtKB-KW"/>
</dbReference>
<feature type="chain" id="PRO_5032319217" evidence="5">
    <location>
        <begin position="25"/>
        <end position="347"/>
    </location>
</feature>
<feature type="domain" description="NlpC/P60" evidence="7">
    <location>
        <begin position="220"/>
        <end position="346"/>
    </location>
</feature>